<keyword evidence="7" id="KW-0460">Magnesium</keyword>
<keyword evidence="4 8" id="KW-0479">Metal-binding</keyword>
<dbReference type="Pfam" id="PF01223">
    <property type="entry name" value="Endonuclease_NS"/>
    <property type="match status" value="1"/>
</dbReference>
<evidence type="ECO:0000256" key="2">
    <source>
        <dbReference type="ARBA" id="ARBA00010052"/>
    </source>
</evidence>
<dbReference type="EC" id="3.1.30.-" evidence="8"/>
<keyword evidence="9" id="KW-0812">Transmembrane</keyword>
<evidence type="ECO:0000256" key="8">
    <source>
        <dbReference type="RuleBase" id="RU366055"/>
    </source>
</evidence>
<evidence type="ECO:0000259" key="11">
    <source>
        <dbReference type="SMART" id="SM00892"/>
    </source>
</evidence>
<comment type="similarity">
    <text evidence="2 8">Belongs to the DNA/RNA non-specific endonuclease family.</text>
</comment>
<dbReference type="SMART" id="SM00477">
    <property type="entry name" value="NUC"/>
    <property type="match status" value="1"/>
</dbReference>
<dbReference type="PANTHER" id="PTHR13966">
    <property type="entry name" value="ENDONUCLEASE RELATED"/>
    <property type="match status" value="1"/>
</dbReference>
<comment type="cofactor">
    <cofactor evidence="1 8">
        <name>Mg(2+)</name>
        <dbReference type="ChEBI" id="CHEBI:18420"/>
    </cofactor>
</comment>
<proteinExistence type="inferred from homology"/>
<evidence type="ECO:0000256" key="7">
    <source>
        <dbReference type="ARBA" id="ARBA00022842"/>
    </source>
</evidence>
<dbReference type="RefSeq" id="WP_345032432.1">
    <property type="nucleotide sequence ID" value="NZ_BAABEY010000036.1"/>
</dbReference>
<dbReference type="SUPFAM" id="SSF54060">
    <property type="entry name" value="His-Me finger endonucleases"/>
    <property type="match status" value="1"/>
</dbReference>
<protein>
    <recommendedName>
        <fullName evidence="8">Endonuclease</fullName>
        <ecNumber evidence="8">3.1.30.-</ecNumber>
    </recommendedName>
</protein>
<dbReference type="Gene3D" id="3.40.570.10">
    <property type="entry name" value="Extracellular Endonuclease, subunit A"/>
    <property type="match status" value="1"/>
</dbReference>
<evidence type="ECO:0000256" key="1">
    <source>
        <dbReference type="ARBA" id="ARBA00001946"/>
    </source>
</evidence>
<gene>
    <name evidence="12" type="ORF">GCM10023091_39540</name>
</gene>
<evidence type="ECO:0000313" key="12">
    <source>
        <dbReference type="EMBL" id="GAA4446449.1"/>
    </source>
</evidence>
<dbReference type="SMART" id="SM00892">
    <property type="entry name" value="Endonuclease_NS"/>
    <property type="match status" value="1"/>
</dbReference>
<keyword evidence="3 8" id="KW-0540">Nuclease</keyword>
<keyword evidence="6 8" id="KW-0378">Hydrolase</keyword>
<accession>A0ABP8MBV9</accession>
<dbReference type="InterPro" id="IPR001604">
    <property type="entry name" value="Endo_G_ENPP1-like_dom"/>
</dbReference>
<evidence type="ECO:0000259" key="10">
    <source>
        <dbReference type="SMART" id="SM00477"/>
    </source>
</evidence>
<evidence type="ECO:0000313" key="13">
    <source>
        <dbReference type="Proteomes" id="UP001501508"/>
    </source>
</evidence>
<organism evidence="12 13">
    <name type="scientific">Ravibacter arvi</name>
    <dbReference type="NCBI Taxonomy" id="2051041"/>
    <lineage>
        <taxon>Bacteria</taxon>
        <taxon>Pseudomonadati</taxon>
        <taxon>Bacteroidota</taxon>
        <taxon>Cytophagia</taxon>
        <taxon>Cytophagales</taxon>
        <taxon>Spirosomataceae</taxon>
        <taxon>Ravibacter</taxon>
    </lineage>
</organism>
<feature type="domain" description="ENPP1-3/EXOG-like endonuclease/phosphodiesterase" evidence="10">
    <location>
        <begin position="110"/>
        <end position="303"/>
    </location>
</feature>
<reference evidence="13" key="1">
    <citation type="journal article" date="2019" name="Int. J. Syst. Evol. Microbiol.">
        <title>The Global Catalogue of Microorganisms (GCM) 10K type strain sequencing project: providing services to taxonomists for standard genome sequencing and annotation.</title>
        <authorList>
            <consortium name="The Broad Institute Genomics Platform"/>
            <consortium name="The Broad Institute Genome Sequencing Center for Infectious Disease"/>
            <person name="Wu L."/>
            <person name="Ma J."/>
        </authorList>
    </citation>
    <scope>NUCLEOTIDE SEQUENCE [LARGE SCALE GENOMIC DNA]</scope>
    <source>
        <strain evidence="13">JCM 31920</strain>
    </source>
</reference>
<dbReference type="PROSITE" id="PS01070">
    <property type="entry name" value="NUCLEASE_NON_SPEC"/>
    <property type="match status" value="1"/>
</dbReference>
<evidence type="ECO:0000256" key="3">
    <source>
        <dbReference type="ARBA" id="ARBA00022722"/>
    </source>
</evidence>
<dbReference type="InterPro" id="IPR044929">
    <property type="entry name" value="DNA/RNA_non-sp_Endonuclease_sf"/>
</dbReference>
<dbReference type="InterPro" id="IPR020821">
    <property type="entry name" value="ENPP1-3/EXOG-like_nuc-like"/>
</dbReference>
<keyword evidence="9" id="KW-1133">Transmembrane helix</keyword>
<dbReference type="PANTHER" id="PTHR13966:SF5">
    <property type="entry name" value="ENDONUCLEASE G, MITOCHONDRIAL"/>
    <property type="match status" value="1"/>
</dbReference>
<keyword evidence="13" id="KW-1185">Reference proteome</keyword>
<dbReference type="InterPro" id="IPR040255">
    <property type="entry name" value="Non-specific_endonuclease"/>
</dbReference>
<comment type="caution">
    <text evidence="12">The sequence shown here is derived from an EMBL/GenBank/DDBJ whole genome shotgun (WGS) entry which is preliminary data.</text>
</comment>
<evidence type="ECO:0000256" key="6">
    <source>
        <dbReference type="ARBA" id="ARBA00022801"/>
    </source>
</evidence>
<feature type="domain" description="DNA/RNA non-specific endonuclease/pyrophosphatase/phosphodiesterase" evidence="11">
    <location>
        <begin position="109"/>
        <end position="303"/>
    </location>
</feature>
<keyword evidence="9" id="KW-0472">Membrane</keyword>
<dbReference type="Proteomes" id="UP001501508">
    <property type="component" value="Unassembled WGS sequence"/>
</dbReference>
<evidence type="ECO:0000256" key="5">
    <source>
        <dbReference type="ARBA" id="ARBA00022759"/>
    </source>
</evidence>
<dbReference type="EMBL" id="BAABEY010000036">
    <property type="protein sequence ID" value="GAA4446449.1"/>
    <property type="molecule type" value="Genomic_DNA"/>
</dbReference>
<name>A0ABP8MBV9_9BACT</name>
<dbReference type="InterPro" id="IPR018524">
    <property type="entry name" value="DNA/RNA_endonuclease_AS"/>
</dbReference>
<sequence length="321" mass="35777">MFGFFRWGFGRGGNTLILLGFFLTVGIFLHFKDRFFPSGRLWEVVSGIASGSISEKAGLWSVLPEPPGAGAETGGIPAEPGKEAALEEVLKRSDFVFPAPGKAKLELVRHQGFALGYNERYEQAAWVAYPLLREQVIGQSARERFFNPDPKVSTGSALFSDYTRSGFDRGHLAPAADFKHSLDQMRETFFMSNISPQNRDFNAGIWNDLEKLVRAWANRYEKIFVVTGPVLRPGLSSIGKVNRVAVPEKFYKVILFAEPPHVKGIAFLLDNQPASMPLSKAVVSIDSVETITGLDFFPMLPDDVSRRIESVSNPKDWFRLK</sequence>
<evidence type="ECO:0000256" key="9">
    <source>
        <dbReference type="SAM" id="Phobius"/>
    </source>
</evidence>
<feature type="transmembrane region" description="Helical" evidence="9">
    <location>
        <begin position="12"/>
        <end position="31"/>
    </location>
</feature>
<dbReference type="InterPro" id="IPR044925">
    <property type="entry name" value="His-Me_finger_sf"/>
</dbReference>
<dbReference type="CDD" id="cd00091">
    <property type="entry name" value="NUC"/>
    <property type="match status" value="1"/>
</dbReference>
<evidence type="ECO:0000256" key="4">
    <source>
        <dbReference type="ARBA" id="ARBA00022723"/>
    </source>
</evidence>
<keyword evidence="5 8" id="KW-0255">Endonuclease</keyword>